<keyword evidence="2" id="KW-1185">Reference proteome</keyword>
<proteinExistence type="predicted"/>
<sequence>MIKVIQVWDRWNKTFEQVIEEELEKNNISKTNLIDIKYSIREGDSSALIIYDKK</sequence>
<dbReference type="EMBL" id="BAAACG010000001">
    <property type="protein sequence ID" value="GAA0732079.1"/>
    <property type="molecule type" value="Genomic_DNA"/>
</dbReference>
<comment type="caution">
    <text evidence="1">The sequence shown here is derived from an EMBL/GenBank/DDBJ whole genome shotgun (WGS) entry which is preliminary data.</text>
</comment>
<accession>A0ABN1J8H5</accession>
<organism evidence="1 2">
    <name type="scientific">Clostridium oceanicum</name>
    <dbReference type="NCBI Taxonomy" id="1543"/>
    <lineage>
        <taxon>Bacteria</taxon>
        <taxon>Bacillati</taxon>
        <taxon>Bacillota</taxon>
        <taxon>Clostridia</taxon>
        <taxon>Eubacteriales</taxon>
        <taxon>Clostridiaceae</taxon>
        <taxon>Clostridium</taxon>
    </lineage>
</organism>
<dbReference type="Proteomes" id="UP001501510">
    <property type="component" value="Unassembled WGS sequence"/>
</dbReference>
<evidence type="ECO:0008006" key="3">
    <source>
        <dbReference type="Google" id="ProtNLM"/>
    </source>
</evidence>
<evidence type="ECO:0000313" key="2">
    <source>
        <dbReference type="Proteomes" id="UP001501510"/>
    </source>
</evidence>
<evidence type="ECO:0000313" key="1">
    <source>
        <dbReference type="EMBL" id="GAA0732079.1"/>
    </source>
</evidence>
<gene>
    <name evidence="1" type="ORF">GCM10008906_01280</name>
</gene>
<reference evidence="1 2" key="1">
    <citation type="journal article" date="2019" name="Int. J. Syst. Evol. Microbiol.">
        <title>The Global Catalogue of Microorganisms (GCM) 10K type strain sequencing project: providing services to taxonomists for standard genome sequencing and annotation.</title>
        <authorList>
            <consortium name="The Broad Institute Genomics Platform"/>
            <consortium name="The Broad Institute Genome Sequencing Center for Infectious Disease"/>
            <person name="Wu L."/>
            <person name="Ma J."/>
        </authorList>
    </citation>
    <scope>NUCLEOTIDE SEQUENCE [LARGE SCALE GENOMIC DNA]</scope>
    <source>
        <strain evidence="1 2">JCM 1407</strain>
    </source>
</reference>
<dbReference type="RefSeq" id="WP_343757785.1">
    <property type="nucleotide sequence ID" value="NZ_BAAACG010000001.1"/>
</dbReference>
<name>A0ABN1J8H5_9CLOT</name>
<protein>
    <recommendedName>
        <fullName evidence="3">Sporulation protein Cse60</fullName>
    </recommendedName>
</protein>